<evidence type="ECO:0000313" key="1">
    <source>
        <dbReference type="EMBL" id="EFE48228.1"/>
    </source>
</evidence>
<sequence>MNFSIFYIKSMCYISIRQLGYNAPRFESGRVPPNAIKRKDI</sequence>
<dbReference type="EMBL" id="ADBF01000258">
    <property type="protein sequence ID" value="EFE48228.1"/>
    <property type="molecule type" value="Genomic_DNA"/>
</dbReference>
<accession>D4DVE5</accession>
<evidence type="ECO:0000313" key="2">
    <source>
        <dbReference type="Proteomes" id="UP000005536"/>
    </source>
</evidence>
<proteinExistence type="predicted"/>
<comment type="caution">
    <text evidence="1">The sequence shown here is derived from an EMBL/GenBank/DDBJ whole genome shotgun (WGS) entry which is preliminary data.</text>
</comment>
<gene>
    <name evidence="1" type="ORF">NEIELOOT_03062</name>
</gene>
<name>D4DVE5_NEIEG</name>
<organism evidence="1 2">
    <name type="scientific">Neisseria elongata subsp. glycolytica ATCC 29315</name>
    <dbReference type="NCBI Taxonomy" id="546263"/>
    <lineage>
        <taxon>Bacteria</taxon>
        <taxon>Pseudomonadati</taxon>
        <taxon>Pseudomonadota</taxon>
        <taxon>Betaproteobacteria</taxon>
        <taxon>Neisseriales</taxon>
        <taxon>Neisseriaceae</taxon>
        <taxon>Neisseria</taxon>
    </lineage>
</organism>
<dbReference type="AlphaFoldDB" id="D4DVE5"/>
<dbReference type="Proteomes" id="UP000005536">
    <property type="component" value="Unassembled WGS sequence"/>
</dbReference>
<protein>
    <submittedName>
        <fullName evidence="1">Uncharacterized protein</fullName>
    </submittedName>
</protein>
<reference evidence="1 2" key="1">
    <citation type="submission" date="2010-02" db="EMBL/GenBank/DDBJ databases">
        <authorList>
            <person name="Weinstock G."/>
            <person name="Sodergren E."/>
            <person name="Clifton S."/>
            <person name="Fulton L."/>
            <person name="Fulton B."/>
            <person name="Courtney L."/>
            <person name="Fronick C."/>
            <person name="Harrison M."/>
            <person name="Strong C."/>
            <person name="Farmer C."/>
            <person name="Delahaunty K."/>
            <person name="Markovic C."/>
            <person name="Hall O."/>
            <person name="Minx P."/>
            <person name="Tomlinson C."/>
            <person name="Mitreva M."/>
            <person name="Nelson J."/>
            <person name="Hou S."/>
            <person name="Wollam A."/>
            <person name="Pepin K.H."/>
            <person name="Johnson M."/>
            <person name="Bhonagiri V."/>
            <person name="Zhang X."/>
            <person name="Suruliraj S."/>
            <person name="Warren W."/>
            <person name="Chinwalla A."/>
            <person name="Mardis E.R."/>
            <person name="Wilson R.K."/>
        </authorList>
    </citation>
    <scope>NUCLEOTIDE SEQUENCE [LARGE SCALE GENOMIC DNA]</scope>
    <source>
        <strain evidence="1 2">ATCC 29315</strain>
    </source>
</reference>